<keyword evidence="12" id="KW-0496">Mitochondrion</keyword>
<dbReference type="EMBL" id="LWDD02000923">
    <property type="protein sequence ID" value="KAE8255067.1"/>
    <property type="molecule type" value="Genomic_DNA"/>
</dbReference>
<dbReference type="EMBL" id="CAJHJG010006052">
    <property type="protein sequence ID" value="CAD6954644.1"/>
    <property type="molecule type" value="Genomic_DNA"/>
</dbReference>
<evidence type="ECO:0000256" key="3">
    <source>
        <dbReference type="ARBA" id="ARBA00008915"/>
    </source>
</evidence>
<keyword evidence="9" id="KW-0809">Transit peptide</keyword>
<reference evidence="20" key="1">
    <citation type="submission" date="2016-04" db="EMBL/GenBank/DDBJ databases">
        <authorList>
            <person name="Nguyen H.D."/>
            <person name="Kesanakurti P."/>
            <person name="Cullis J."/>
            <person name="Levesque C.A."/>
            <person name="Hambleton S."/>
        </authorList>
    </citation>
    <scope>NUCLEOTIDE SEQUENCE</scope>
    <source>
        <strain evidence="20">DAOMC 238032</strain>
    </source>
</reference>
<evidence type="ECO:0000256" key="11">
    <source>
        <dbReference type="ARBA" id="ARBA00022989"/>
    </source>
</evidence>
<dbReference type="Pfam" id="PF10183">
    <property type="entry name" value="ESSS"/>
    <property type="match status" value="1"/>
</dbReference>
<evidence type="ECO:0000313" key="21">
    <source>
        <dbReference type="Proteomes" id="UP000077671"/>
    </source>
</evidence>
<dbReference type="AlphaFoldDB" id="A0A177VBL7"/>
<evidence type="ECO:0000256" key="9">
    <source>
        <dbReference type="ARBA" id="ARBA00022946"/>
    </source>
</evidence>
<comment type="similarity">
    <text evidence="3">Belongs to the complex I NDUFB11 subunit family.</text>
</comment>
<evidence type="ECO:0000256" key="10">
    <source>
        <dbReference type="ARBA" id="ARBA00022982"/>
    </source>
</evidence>
<dbReference type="PANTHER" id="PTHR40637">
    <property type="entry name" value="ESSS SUBUNIT OF NADH:UBIQUINONE OXIDOREDUCTASE (COMPLEX I) PROTEIN"/>
    <property type="match status" value="1"/>
</dbReference>
<gene>
    <name evidence="20" type="ORF">A4X03_0g5618</name>
    <name evidence="19" type="ORF">JKIAZH3_G3373</name>
</gene>
<comment type="caution">
    <text evidence="20">The sequence shown here is derived from an EMBL/GenBank/DDBJ whole genome shotgun (WGS) entry which is preliminary data.</text>
</comment>
<keyword evidence="8" id="KW-0999">Mitochondrion inner membrane</keyword>
<keyword evidence="10" id="KW-0249">Electron transport</keyword>
<evidence type="ECO:0000256" key="16">
    <source>
        <dbReference type="ARBA" id="ARBA00046528"/>
    </source>
</evidence>
<dbReference type="GO" id="GO:0005743">
    <property type="term" value="C:mitochondrial inner membrane"/>
    <property type="evidence" value="ECO:0007669"/>
    <property type="project" value="UniProtKB-SubCell"/>
</dbReference>
<evidence type="ECO:0000256" key="1">
    <source>
        <dbReference type="ARBA" id="ARBA00003195"/>
    </source>
</evidence>
<evidence type="ECO:0000256" key="7">
    <source>
        <dbReference type="ARBA" id="ARBA00022692"/>
    </source>
</evidence>
<evidence type="ECO:0000313" key="22">
    <source>
        <dbReference type="Proteomes" id="UP000836402"/>
    </source>
</evidence>
<evidence type="ECO:0000313" key="19">
    <source>
        <dbReference type="EMBL" id="CAD6954644.1"/>
    </source>
</evidence>
<organism evidence="20 21">
    <name type="scientific">Tilletia caries</name>
    <name type="common">wheat bunt fungus</name>
    <dbReference type="NCBI Taxonomy" id="13290"/>
    <lineage>
        <taxon>Eukaryota</taxon>
        <taxon>Fungi</taxon>
        <taxon>Dikarya</taxon>
        <taxon>Basidiomycota</taxon>
        <taxon>Ustilaginomycotina</taxon>
        <taxon>Exobasidiomycetes</taxon>
        <taxon>Tilletiales</taxon>
        <taxon>Tilletiaceae</taxon>
        <taxon>Tilletia</taxon>
    </lineage>
</organism>
<sequence>MLSSAVASSSRSTAAALVRASASSRTTLAPASAAPVSAAAITRRYASGGSSYNQPTGHLFGEKPAPKGQKRQKEDWEDIWMYGMFGGMAFALVVLMYRPDTTIQTWAMGKAKERLAESGEIWQYKPSPNSGYPEGVAEK</sequence>
<dbReference type="Proteomes" id="UP000077671">
    <property type="component" value="Unassembled WGS sequence"/>
</dbReference>
<comment type="subcellular location">
    <subcellularLocation>
        <location evidence="2">Mitochondrion inner membrane</location>
        <topology evidence="2">Single-pass membrane protein</topology>
    </subcellularLocation>
</comment>
<protein>
    <recommendedName>
        <fullName evidence="4">NADH dehydrogenase [ubiquinone] 1 beta subcomplex subunit 11, mitochondrial</fullName>
    </recommendedName>
    <alternativeName>
        <fullName evidence="15">Complex I-ESSS</fullName>
    </alternativeName>
    <alternativeName>
        <fullName evidence="14">NADH-ubiquinone oxidoreductase ESSS subunit</fullName>
    </alternativeName>
</protein>
<keyword evidence="13 18" id="KW-0472">Membrane</keyword>
<dbReference type="PANTHER" id="PTHR40637:SF1">
    <property type="entry name" value="ESSS SUBUNIT OF NADH:UBIQUINONE OXIDOREDUCTASE (COMPLEX I) PROTEIN"/>
    <property type="match status" value="1"/>
</dbReference>
<evidence type="ECO:0000256" key="13">
    <source>
        <dbReference type="ARBA" id="ARBA00023136"/>
    </source>
</evidence>
<dbReference type="Proteomes" id="UP000836402">
    <property type="component" value="Unassembled WGS sequence"/>
</dbReference>
<evidence type="ECO:0000256" key="15">
    <source>
        <dbReference type="ARBA" id="ARBA00031387"/>
    </source>
</evidence>
<keyword evidence="7 18" id="KW-0812">Transmembrane</keyword>
<comment type="function">
    <text evidence="1">Accessory subunit of the mitochondrial membrane respiratory chain NADH dehydrogenase (Complex I), that is believed not to be involved in catalysis. Complex I functions in the transfer of electrons from NADH to the respiratory chain. The immediate electron acceptor for the enzyme is believed to be ubiquinone.</text>
</comment>
<evidence type="ECO:0000256" key="17">
    <source>
        <dbReference type="SAM" id="MobiDB-lite"/>
    </source>
</evidence>
<keyword evidence="6" id="KW-0679">Respiratory chain</keyword>
<evidence type="ECO:0000256" key="4">
    <source>
        <dbReference type="ARBA" id="ARBA00018632"/>
    </source>
</evidence>
<keyword evidence="22" id="KW-1185">Reference proteome</keyword>
<evidence type="ECO:0000256" key="8">
    <source>
        <dbReference type="ARBA" id="ARBA00022792"/>
    </source>
</evidence>
<proteinExistence type="inferred from homology"/>
<evidence type="ECO:0000256" key="5">
    <source>
        <dbReference type="ARBA" id="ARBA00022448"/>
    </source>
</evidence>
<comment type="subunit">
    <text evidence="16">Complex I is composed of 45 different subunits. Interacts with BCAP31.</text>
</comment>
<keyword evidence="5" id="KW-0813">Transport</keyword>
<evidence type="ECO:0000256" key="6">
    <source>
        <dbReference type="ARBA" id="ARBA00022660"/>
    </source>
</evidence>
<evidence type="ECO:0000313" key="20">
    <source>
        <dbReference type="EMBL" id="KAE8255067.1"/>
    </source>
</evidence>
<keyword evidence="11 18" id="KW-1133">Transmembrane helix</keyword>
<evidence type="ECO:0000256" key="12">
    <source>
        <dbReference type="ARBA" id="ARBA00023128"/>
    </source>
</evidence>
<evidence type="ECO:0000256" key="2">
    <source>
        <dbReference type="ARBA" id="ARBA00004434"/>
    </source>
</evidence>
<feature type="region of interest" description="Disordered" evidence="17">
    <location>
        <begin position="49"/>
        <end position="72"/>
    </location>
</feature>
<reference evidence="20" key="2">
    <citation type="journal article" date="2019" name="IMA Fungus">
        <title>Genome sequencing and comparison of five Tilletia species to identify candidate genes for the detection of regulated species infecting wheat.</title>
        <authorList>
            <person name="Nguyen H.D.T."/>
            <person name="Sultana T."/>
            <person name="Kesanakurti P."/>
            <person name="Hambleton S."/>
        </authorList>
    </citation>
    <scope>NUCLEOTIDE SEQUENCE</scope>
    <source>
        <strain evidence="20">DAOMC 238032</strain>
    </source>
</reference>
<evidence type="ECO:0000256" key="14">
    <source>
        <dbReference type="ARBA" id="ARBA00030753"/>
    </source>
</evidence>
<accession>A0A177VBL7</accession>
<name>A0A177VBL7_9BASI</name>
<dbReference type="InterPro" id="IPR019329">
    <property type="entry name" value="NADH_UbQ_OxRdtase_ESSS_su"/>
</dbReference>
<evidence type="ECO:0000256" key="18">
    <source>
        <dbReference type="SAM" id="Phobius"/>
    </source>
</evidence>
<reference evidence="19" key="3">
    <citation type="submission" date="2020-10" db="EMBL/GenBank/DDBJ databases">
        <authorList>
            <person name="Sedaghatjoo S."/>
        </authorList>
    </citation>
    <scope>NUCLEOTIDE SEQUENCE</scope>
    <source>
        <strain evidence="19">AZH3</strain>
    </source>
</reference>
<feature type="transmembrane region" description="Helical" evidence="18">
    <location>
        <begin position="79"/>
        <end position="97"/>
    </location>
</feature>